<dbReference type="GO" id="GO:0000978">
    <property type="term" value="F:RNA polymerase II cis-regulatory region sequence-specific DNA binding"/>
    <property type="evidence" value="ECO:0007669"/>
    <property type="project" value="TreeGrafter"/>
</dbReference>
<proteinExistence type="inferred from homology"/>
<dbReference type="GO" id="GO:0008270">
    <property type="term" value="F:zinc ion binding"/>
    <property type="evidence" value="ECO:0007669"/>
    <property type="project" value="UniProtKB-KW"/>
</dbReference>
<dbReference type="Pfam" id="PF00096">
    <property type="entry name" value="zf-C2H2"/>
    <property type="match status" value="2"/>
</dbReference>
<name>A0A1E3QPC8_9ASCO</name>
<dbReference type="InterPro" id="IPR013087">
    <property type="entry name" value="Znf_C2H2_type"/>
</dbReference>
<sequence length="311" mass="35374">MLCTPNTLLCVTHFSAASKTPNVIIQDYDVPPLDTSFYNASYVLSDRIPSGRSFKKPHSPPFSPKTTYLQLPAYPSSPYHLSFALPSPVSTPGLTDSESEETCLEADIPVLTYQLYPCYPEYSFLPHRDQSFHIHQAFQSLELNLTNNMNSSQFLLQPFGSPGPASRPAFKFMIKFRYNKAADKHKEVAVSSSSIRKCHSKFVKVTSPYSVLSRFNIDQYPKSKIIEKQVTRGRKAPLSRVAKTPEDIMNRQHECKVCGGRFGRLEHLKRHFRSIHTEEKPYTCQLCHKGFSRSDNLVQHVKVHEEVENSS</sequence>
<dbReference type="RefSeq" id="XP_018984838.1">
    <property type="nucleotide sequence ID" value="XM_019129068.1"/>
</dbReference>
<evidence type="ECO:0000256" key="7">
    <source>
        <dbReference type="ARBA" id="ARBA00023015"/>
    </source>
</evidence>
<comment type="subcellular location">
    <subcellularLocation>
        <location evidence="1">Nucleus</location>
    </subcellularLocation>
</comment>
<evidence type="ECO:0000256" key="1">
    <source>
        <dbReference type="ARBA" id="ARBA00004123"/>
    </source>
</evidence>
<evidence type="ECO:0000256" key="11">
    <source>
        <dbReference type="PROSITE-ProRule" id="PRU00042"/>
    </source>
</evidence>
<accession>A0A1E3QPC8</accession>
<organism evidence="13 14">
    <name type="scientific">Babjeviella inositovora NRRL Y-12698</name>
    <dbReference type="NCBI Taxonomy" id="984486"/>
    <lineage>
        <taxon>Eukaryota</taxon>
        <taxon>Fungi</taxon>
        <taxon>Dikarya</taxon>
        <taxon>Ascomycota</taxon>
        <taxon>Saccharomycotina</taxon>
        <taxon>Pichiomycetes</taxon>
        <taxon>Serinales incertae sedis</taxon>
        <taxon>Babjeviella</taxon>
    </lineage>
</organism>
<keyword evidence="10" id="KW-0539">Nucleus</keyword>
<dbReference type="GO" id="GO:0005634">
    <property type="term" value="C:nucleus"/>
    <property type="evidence" value="ECO:0007669"/>
    <property type="project" value="UniProtKB-SubCell"/>
</dbReference>
<dbReference type="STRING" id="984486.A0A1E3QPC8"/>
<dbReference type="SUPFAM" id="SSF57667">
    <property type="entry name" value="beta-beta-alpha zinc fingers"/>
    <property type="match status" value="1"/>
</dbReference>
<gene>
    <name evidence="13" type="ORF">BABINDRAFT_161903</name>
</gene>
<feature type="domain" description="C2H2-type" evidence="12">
    <location>
        <begin position="253"/>
        <end position="281"/>
    </location>
</feature>
<dbReference type="SMART" id="SM00355">
    <property type="entry name" value="ZnF_C2H2"/>
    <property type="match status" value="2"/>
</dbReference>
<dbReference type="FunFam" id="3.30.160.60:FF:001156">
    <property type="entry name" value="Zinc finger protein 407"/>
    <property type="match status" value="1"/>
</dbReference>
<evidence type="ECO:0000256" key="10">
    <source>
        <dbReference type="ARBA" id="ARBA00023242"/>
    </source>
</evidence>
<keyword evidence="5 11" id="KW-0863">Zinc-finger</keyword>
<dbReference type="Gene3D" id="3.30.160.60">
    <property type="entry name" value="Classic Zinc Finger"/>
    <property type="match status" value="2"/>
</dbReference>
<evidence type="ECO:0000313" key="14">
    <source>
        <dbReference type="Proteomes" id="UP000094336"/>
    </source>
</evidence>
<dbReference type="Proteomes" id="UP000094336">
    <property type="component" value="Unassembled WGS sequence"/>
</dbReference>
<evidence type="ECO:0000256" key="2">
    <source>
        <dbReference type="ARBA" id="ARBA00006991"/>
    </source>
</evidence>
<evidence type="ECO:0000256" key="3">
    <source>
        <dbReference type="ARBA" id="ARBA00022723"/>
    </source>
</evidence>
<dbReference type="PANTHER" id="PTHR23235:SF60">
    <property type="entry name" value="STRIPE, ISOFORM D"/>
    <property type="match status" value="1"/>
</dbReference>
<keyword evidence="6" id="KW-0862">Zinc</keyword>
<evidence type="ECO:0000256" key="6">
    <source>
        <dbReference type="ARBA" id="ARBA00022833"/>
    </source>
</evidence>
<dbReference type="EMBL" id="KV454432">
    <property type="protein sequence ID" value="ODQ79510.1"/>
    <property type="molecule type" value="Genomic_DNA"/>
</dbReference>
<evidence type="ECO:0000313" key="13">
    <source>
        <dbReference type="EMBL" id="ODQ79510.1"/>
    </source>
</evidence>
<reference evidence="14" key="1">
    <citation type="submission" date="2016-05" db="EMBL/GenBank/DDBJ databases">
        <title>Comparative genomics of biotechnologically important yeasts.</title>
        <authorList>
            <consortium name="DOE Joint Genome Institute"/>
            <person name="Riley R."/>
            <person name="Haridas S."/>
            <person name="Wolfe K.H."/>
            <person name="Lopes M.R."/>
            <person name="Hittinger C.T."/>
            <person name="Goker M."/>
            <person name="Salamov A."/>
            <person name="Wisecaver J."/>
            <person name="Long T.M."/>
            <person name="Aerts A.L."/>
            <person name="Barry K."/>
            <person name="Choi C."/>
            <person name="Clum A."/>
            <person name="Coughlan A.Y."/>
            <person name="Deshpande S."/>
            <person name="Douglass A.P."/>
            <person name="Hanson S.J."/>
            <person name="Klenk H.-P."/>
            <person name="Labutti K."/>
            <person name="Lapidus A."/>
            <person name="Lindquist E."/>
            <person name="Lipzen A."/>
            <person name="Meier-Kolthoff J.P."/>
            <person name="Ohm R.A."/>
            <person name="Otillar R.P."/>
            <person name="Pangilinan J."/>
            <person name="Peng Y."/>
            <person name="Rokas A."/>
            <person name="Rosa C.A."/>
            <person name="Scheuner C."/>
            <person name="Sibirny A.A."/>
            <person name="Slot J.C."/>
            <person name="Stielow J.B."/>
            <person name="Sun H."/>
            <person name="Kurtzman C.P."/>
            <person name="Blackwell M."/>
            <person name="Grigoriev I.V."/>
            <person name="Jeffries T.W."/>
        </authorList>
    </citation>
    <scope>NUCLEOTIDE SEQUENCE [LARGE SCALE GENOMIC DNA]</scope>
    <source>
        <strain evidence="14">NRRL Y-12698</strain>
    </source>
</reference>
<keyword evidence="14" id="KW-1185">Reference proteome</keyword>
<evidence type="ECO:0000256" key="9">
    <source>
        <dbReference type="ARBA" id="ARBA00023163"/>
    </source>
</evidence>
<dbReference type="PROSITE" id="PS00028">
    <property type="entry name" value="ZINC_FINGER_C2H2_1"/>
    <property type="match status" value="2"/>
</dbReference>
<dbReference type="PANTHER" id="PTHR23235">
    <property type="entry name" value="KRUEPPEL-LIKE TRANSCRIPTION FACTOR"/>
    <property type="match status" value="1"/>
</dbReference>
<dbReference type="OrthoDB" id="654211at2759"/>
<evidence type="ECO:0000256" key="8">
    <source>
        <dbReference type="ARBA" id="ARBA00023125"/>
    </source>
</evidence>
<comment type="similarity">
    <text evidence="2">Belongs to the krueppel C2H2-type zinc-finger protein family.</text>
</comment>
<dbReference type="GeneID" id="30146921"/>
<keyword evidence="4" id="KW-0677">Repeat</keyword>
<dbReference type="PROSITE" id="PS50157">
    <property type="entry name" value="ZINC_FINGER_C2H2_2"/>
    <property type="match status" value="2"/>
</dbReference>
<feature type="domain" description="C2H2-type" evidence="12">
    <location>
        <begin position="282"/>
        <end position="309"/>
    </location>
</feature>
<dbReference type="InterPro" id="IPR036236">
    <property type="entry name" value="Znf_C2H2_sf"/>
</dbReference>
<keyword evidence="7" id="KW-0805">Transcription regulation</keyword>
<protein>
    <recommendedName>
        <fullName evidence="12">C2H2-type domain-containing protein</fullName>
    </recommendedName>
</protein>
<keyword evidence="8" id="KW-0238">DNA-binding</keyword>
<keyword evidence="9" id="KW-0804">Transcription</keyword>
<dbReference type="GO" id="GO:0000981">
    <property type="term" value="F:DNA-binding transcription factor activity, RNA polymerase II-specific"/>
    <property type="evidence" value="ECO:0007669"/>
    <property type="project" value="TreeGrafter"/>
</dbReference>
<keyword evidence="3" id="KW-0479">Metal-binding</keyword>
<evidence type="ECO:0000256" key="5">
    <source>
        <dbReference type="ARBA" id="ARBA00022771"/>
    </source>
</evidence>
<evidence type="ECO:0000259" key="12">
    <source>
        <dbReference type="PROSITE" id="PS50157"/>
    </source>
</evidence>
<evidence type="ECO:0000256" key="4">
    <source>
        <dbReference type="ARBA" id="ARBA00022737"/>
    </source>
</evidence>
<dbReference type="AlphaFoldDB" id="A0A1E3QPC8"/>